<accession>A0ABS5Z591</accession>
<organism evidence="2 3">
    <name type="scientific">Paractinoplanes bogorensis</name>
    <dbReference type="NCBI Taxonomy" id="1610840"/>
    <lineage>
        <taxon>Bacteria</taxon>
        <taxon>Bacillati</taxon>
        <taxon>Actinomycetota</taxon>
        <taxon>Actinomycetes</taxon>
        <taxon>Micromonosporales</taxon>
        <taxon>Micromonosporaceae</taxon>
        <taxon>Paractinoplanes</taxon>
    </lineage>
</organism>
<evidence type="ECO:0000313" key="2">
    <source>
        <dbReference type="EMBL" id="MBU2670867.1"/>
    </source>
</evidence>
<dbReference type="Proteomes" id="UP001519654">
    <property type="component" value="Unassembled WGS sequence"/>
</dbReference>
<proteinExistence type="predicted"/>
<keyword evidence="3" id="KW-1185">Reference proteome</keyword>
<feature type="region of interest" description="Disordered" evidence="1">
    <location>
        <begin position="72"/>
        <end position="151"/>
    </location>
</feature>
<protein>
    <submittedName>
        <fullName evidence="2">STM4014 family protein</fullName>
    </submittedName>
</protein>
<dbReference type="Gene3D" id="3.30.470.20">
    <property type="entry name" value="ATP-grasp fold, B domain"/>
    <property type="match status" value="1"/>
</dbReference>
<evidence type="ECO:0000313" key="3">
    <source>
        <dbReference type="Proteomes" id="UP001519654"/>
    </source>
</evidence>
<name>A0ABS5Z591_9ACTN</name>
<sequence>MRLAIVGNPANRRVALAAAAAERAGLPPPTIYPWRGILTGGPIPGLGETVRIDSPGEDADVDQLLRFLGHAAPATSARAGSPTPARADSPSTARADSLSPARADFPSTARAGTSLPAPADLPSTARAGTSLPARADSPSSARVGASLSAPAELPSPARAGEIVGGADAYAGLAVALARVAAGGGRLLNPVGDILTMNDKRRCHALLVEAGVPVPPALPDVGSYVDLRAAMTAYGWGRVFVKPAHGSSASGVIALAVSGSRVMAVTSVEIGTDGRLYNNLRVRRYDDEATVAGIVDRLAPDGLHVERWFPKAGLGDRVLDLRVVVIAGEPSHVVARTSRTPLTNLHLGNARGDVAAVRAAAGPAAWGNAMQTCVAVARCFPRSLHVGVDLMFRAGWRTHAVAEVNAFGDLLPGVLAPTGNDGAGSAGLDTYEAEIAALLDGRYANWAGSCVR</sequence>
<gene>
    <name evidence="2" type="ORF">KOI35_45935</name>
</gene>
<dbReference type="NCBIfam" id="NF038074">
    <property type="entry name" value="fam_STM4014"/>
    <property type="match status" value="1"/>
</dbReference>
<comment type="caution">
    <text evidence="2">The sequence shown here is derived from an EMBL/GenBank/DDBJ whole genome shotgun (WGS) entry which is preliminary data.</text>
</comment>
<dbReference type="SUPFAM" id="SSF56059">
    <property type="entry name" value="Glutathione synthetase ATP-binding domain-like"/>
    <property type="match status" value="1"/>
</dbReference>
<dbReference type="InterPro" id="IPR047778">
    <property type="entry name" value="STM4014-like"/>
</dbReference>
<dbReference type="EMBL" id="JAHKKG010000024">
    <property type="protein sequence ID" value="MBU2670867.1"/>
    <property type="molecule type" value="Genomic_DNA"/>
</dbReference>
<evidence type="ECO:0000256" key="1">
    <source>
        <dbReference type="SAM" id="MobiDB-lite"/>
    </source>
</evidence>
<reference evidence="2 3" key="1">
    <citation type="submission" date="2021-06" db="EMBL/GenBank/DDBJ databases">
        <title>Actinoplanes lichenicola sp. nov., and Actinoplanes ovalisporus sp. nov., isolated from lichen in Thailand.</title>
        <authorList>
            <person name="Saeng-In P."/>
            <person name="Kanchanasin P."/>
            <person name="Yuki M."/>
            <person name="Kudo T."/>
            <person name="Ohkuma M."/>
            <person name="Phongsopitanun W."/>
            <person name="Tanasupawat S."/>
        </authorList>
    </citation>
    <scope>NUCLEOTIDE SEQUENCE [LARGE SCALE GENOMIC DNA]</scope>
    <source>
        <strain evidence="2 3">NBRC 110975</strain>
    </source>
</reference>